<dbReference type="Proteomes" id="UP000004095">
    <property type="component" value="Unassembled WGS sequence"/>
</dbReference>
<reference evidence="1 2" key="1">
    <citation type="submission" date="2007-01" db="EMBL/GenBank/DDBJ databases">
        <authorList>
            <person name="Haygood M."/>
            <person name="Podell S."/>
            <person name="Anderson C."/>
            <person name="Hopkinson B."/>
            <person name="Roe K."/>
            <person name="Barbeau K."/>
            <person name="Gaasterland T."/>
            <person name="Ferriera S."/>
            <person name="Johnson J."/>
            <person name="Kravitz S."/>
            <person name="Beeson K."/>
            <person name="Sutton G."/>
            <person name="Rogers Y.-H."/>
            <person name="Friedman R."/>
            <person name="Frazier M."/>
            <person name="Venter J.C."/>
        </authorList>
    </citation>
    <scope>NUCLEOTIDE SEQUENCE [LARGE SCALE GENOMIC DNA]</scope>
    <source>
        <strain evidence="1 2">ATCC 23134</strain>
    </source>
</reference>
<evidence type="ECO:0000313" key="1">
    <source>
        <dbReference type="EMBL" id="EAY31160.1"/>
    </source>
</evidence>
<protein>
    <submittedName>
        <fullName evidence="1">Uncharacterized protein</fullName>
    </submittedName>
</protein>
<sequence>MQGTQPSLNSQSISLQNDAKVQLTALIDNLQYSLQRRHETVSALSQDALEHLKEQNSQQIEHHLLMLEDEMRLARNDWALLEWLR</sequence>
<name>A1ZF58_MICM2</name>
<dbReference type="RefSeq" id="WP_002694316.1">
    <property type="nucleotide sequence ID" value="NZ_AAWS01000004.1"/>
</dbReference>
<comment type="caution">
    <text evidence="1">The sequence shown here is derived from an EMBL/GenBank/DDBJ whole genome shotgun (WGS) entry which is preliminary data.</text>
</comment>
<evidence type="ECO:0000313" key="2">
    <source>
        <dbReference type="Proteomes" id="UP000004095"/>
    </source>
</evidence>
<dbReference type="EMBL" id="AAWS01000004">
    <property type="protein sequence ID" value="EAY31160.1"/>
    <property type="molecule type" value="Genomic_DNA"/>
</dbReference>
<organism evidence="1 2">
    <name type="scientific">Microscilla marina ATCC 23134</name>
    <dbReference type="NCBI Taxonomy" id="313606"/>
    <lineage>
        <taxon>Bacteria</taxon>
        <taxon>Pseudomonadati</taxon>
        <taxon>Bacteroidota</taxon>
        <taxon>Cytophagia</taxon>
        <taxon>Cytophagales</taxon>
        <taxon>Microscillaceae</taxon>
        <taxon>Microscilla</taxon>
    </lineage>
</organism>
<dbReference type="AlphaFoldDB" id="A1ZF58"/>
<keyword evidence="2" id="KW-1185">Reference proteome</keyword>
<gene>
    <name evidence="1" type="ORF">M23134_07570</name>
</gene>
<proteinExistence type="predicted"/>
<accession>A1ZF58</accession>